<feature type="compositionally biased region" description="Basic and acidic residues" evidence="1">
    <location>
        <begin position="344"/>
        <end position="360"/>
    </location>
</feature>
<comment type="caution">
    <text evidence="2">The sequence shown here is derived from an EMBL/GenBank/DDBJ whole genome shotgun (WGS) entry which is preliminary data.</text>
</comment>
<accession>A0ABW6T808</accession>
<keyword evidence="3" id="KW-1185">Reference proteome</keyword>
<sequence length="480" mass="49218">MTSSVAPPWAKAGPNSIEPGSALDYLGAPNVKDFDKPDATIKLPSGTVVQNRTVDVDGIPTTTMTQTLPGEASSVLSITKHMQGSLPGTGWGASYDLTMDSQGKPTGIEIHGGKSARSIRYDDKGVPTVEFEGANGSTFTWTPTVADFQAGGSGGGTGTVYDITRALMKDSQDLPDSWQPWTRDYSLGPLGGFSRLGPAVALFAAAPSISADLKQGMPASEAYTSELGGALVGYAAGSAAGGAAAEWSTALVGAEIGGAAGSAAPVVGTAVGIAAGAVVGAVAGYLATKSIQKGMEAAASPSKQDRYNLILPDDPAYLGSFLAQSNAQHPDWAKGKNIPSADSSHPDASRKAYDDWKSQRDGITSKLSGAKPGKHADGGSVSGPGSSIGDKIPAWLSDGEFVMNARSTSVNRPFLQALNSDPFFLQKVLAERLRPPVIGTPSQPASAAQPAVVNISASDSGDVVGRLKVLSMQWELMHSR</sequence>
<name>A0ABW6T808_9NOCA</name>
<dbReference type="RefSeq" id="WP_146165366.1">
    <property type="nucleotide sequence ID" value="NZ_JADLPS010000006.1"/>
</dbReference>
<feature type="region of interest" description="Disordered" evidence="1">
    <location>
        <begin position="329"/>
        <end position="387"/>
    </location>
</feature>
<feature type="region of interest" description="Disordered" evidence="1">
    <location>
        <begin position="1"/>
        <end position="20"/>
    </location>
</feature>
<gene>
    <name evidence="2" type="ORF">ACFYY5_05390</name>
</gene>
<dbReference type="Proteomes" id="UP001602089">
    <property type="component" value="Unassembled WGS sequence"/>
</dbReference>
<proteinExistence type="predicted"/>
<reference evidence="2 3" key="1">
    <citation type="submission" date="2024-10" db="EMBL/GenBank/DDBJ databases">
        <title>The Natural Products Discovery Center: Release of the First 8490 Sequenced Strains for Exploring Actinobacteria Biosynthetic Diversity.</title>
        <authorList>
            <person name="Kalkreuter E."/>
            <person name="Kautsar S.A."/>
            <person name="Yang D."/>
            <person name="Bader C.D."/>
            <person name="Teijaro C.N."/>
            <person name="Fluegel L."/>
            <person name="Davis C.M."/>
            <person name="Simpson J.R."/>
            <person name="Lauterbach L."/>
            <person name="Steele A.D."/>
            <person name="Gui C."/>
            <person name="Meng S."/>
            <person name="Li G."/>
            <person name="Viehrig K."/>
            <person name="Ye F."/>
            <person name="Su P."/>
            <person name="Kiefer A.F."/>
            <person name="Nichols A."/>
            <person name="Cepeda A.J."/>
            <person name="Yan W."/>
            <person name="Fan B."/>
            <person name="Jiang Y."/>
            <person name="Adhikari A."/>
            <person name="Zheng C.-J."/>
            <person name="Schuster L."/>
            <person name="Cowan T.M."/>
            <person name="Smanski M.J."/>
            <person name="Chevrette M.G."/>
            <person name="De Carvalho L.P.S."/>
            <person name="Shen B."/>
        </authorList>
    </citation>
    <scope>NUCLEOTIDE SEQUENCE [LARGE SCALE GENOMIC DNA]</scope>
    <source>
        <strain evidence="2 3">NPDC001867</strain>
    </source>
</reference>
<organism evidence="2 3">
    <name type="scientific">Nocardia elegans</name>
    <dbReference type="NCBI Taxonomy" id="300029"/>
    <lineage>
        <taxon>Bacteria</taxon>
        <taxon>Bacillati</taxon>
        <taxon>Actinomycetota</taxon>
        <taxon>Actinomycetes</taxon>
        <taxon>Mycobacteriales</taxon>
        <taxon>Nocardiaceae</taxon>
        <taxon>Nocardia</taxon>
    </lineage>
</organism>
<dbReference type="EMBL" id="JBIATK010000002">
    <property type="protein sequence ID" value="MFF4022261.1"/>
    <property type="molecule type" value="Genomic_DNA"/>
</dbReference>
<evidence type="ECO:0000313" key="2">
    <source>
        <dbReference type="EMBL" id="MFF4022261.1"/>
    </source>
</evidence>
<evidence type="ECO:0000313" key="3">
    <source>
        <dbReference type="Proteomes" id="UP001602089"/>
    </source>
</evidence>
<evidence type="ECO:0000256" key="1">
    <source>
        <dbReference type="SAM" id="MobiDB-lite"/>
    </source>
</evidence>
<protein>
    <submittedName>
        <fullName evidence="2">Uncharacterized protein</fullName>
    </submittedName>
</protein>